<protein>
    <submittedName>
        <fullName evidence="3">Uncharacterized protein</fullName>
    </submittedName>
</protein>
<feature type="region of interest" description="Disordered" evidence="1">
    <location>
        <begin position="1"/>
        <end position="25"/>
    </location>
</feature>
<reference evidence="3 4" key="1">
    <citation type="submission" date="2018-06" db="EMBL/GenBank/DDBJ databases">
        <authorList>
            <consortium name="Pathogen Informatics"/>
            <person name="Doyle S."/>
        </authorList>
    </citation>
    <scope>NUCLEOTIDE SEQUENCE [LARGE SCALE GENOMIC DNA]</scope>
    <source>
        <strain evidence="3 4">NCTC11545</strain>
    </source>
</reference>
<proteinExistence type="predicted"/>
<dbReference type="RefSeq" id="WP_111971829.1">
    <property type="nucleotide sequence ID" value="NZ_UAVS01000001.1"/>
</dbReference>
<dbReference type="AlphaFoldDB" id="A0A2X2V0V6"/>
<name>A0A2X2V0V6_CAPOC</name>
<evidence type="ECO:0000256" key="1">
    <source>
        <dbReference type="SAM" id="MobiDB-lite"/>
    </source>
</evidence>
<evidence type="ECO:0000313" key="3">
    <source>
        <dbReference type="EMBL" id="SQA95319.1"/>
    </source>
</evidence>
<sequence>MDKRRKTADNELKNTQKDHKTSEGTTNVMKVSVTYNGQVFSNQISMDSIKQAYRKAYEKAYSL</sequence>
<organism evidence="3 4">
    <name type="scientific">Capnocytophaga ochracea</name>
    <dbReference type="NCBI Taxonomy" id="1018"/>
    <lineage>
        <taxon>Bacteria</taxon>
        <taxon>Pseudomonadati</taxon>
        <taxon>Bacteroidota</taxon>
        <taxon>Flavobacteriia</taxon>
        <taxon>Flavobacteriales</taxon>
        <taxon>Flavobacteriaceae</taxon>
        <taxon>Capnocytophaga</taxon>
    </lineage>
</organism>
<accession>A0A2X2V0V6</accession>
<evidence type="ECO:0000313" key="2">
    <source>
        <dbReference type="EMBL" id="SQA92454.1"/>
    </source>
</evidence>
<gene>
    <name evidence="2" type="ORF">NCTC11545_00013</name>
    <name evidence="3" type="ORF">NCTC11545_02548</name>
</gene>
<feature type="compositionally biased region" description="Basic and acidic residues" evidence="1">
    <location>
        <begin position="1"/>
        <end position="22"/>
    </location>
</feature>
<evidence type="ECO:0000313" key="4">
    <source>
        <dbReference type="Proteomes" id="UP000250169"/>
    </source>
</evidence>
<dbReference type="EMBL" id="UAVS01000001">
    <property type="protein sequence ID" value="SQA92454.1"/>
    <property type="molecule type" value="Genomic_DNA"/>
</dbReference>
<dbReference type="Proteomes" id="UP000250169">
    <property type="component" value="Unassembled WGS sequence"/>
</dbReference>
<dbReference type="EMBL" id="UAVS01000011">
    <property type="protein sequence ID" value="SQA95319.1"/>
    <property type="molecule type" value="Genomic_DNA"/>
</dbReference>